<proteinExistence type="predicted"/>
<name>A0A0K2TK36_LEPSM</name>
<feature type="transmembrane region" description="Helical" evidence="1">
    <location>
        <begin position="63"/>
        <end position="82"/>
    </location>
</feature>
<protein>
    <submittedName>
        <fullName evidence="2">Uncharacterized protein</fullName>
    </submittedName>
</protein>
<reference evidence="2" key="1">
    <citation type="submission" date="2014-05" db="EMBL/GenBank/DDBJ databases">
        <authorList>
            <person name="Chronopoulou M."/>
        </authorList>
    </citation>
    <scope>NUCLEOTIDE SEQUENCE</scope>
    <source>
        <tissue evidence="2">Whole organism</tissue>
    </source>
</reference>
<keyword evidence="1" id="KW-1133">Transmembrane helix</keyword>
<accession>A0A0K2TK36</accession>
<dbReference type="AlphaFoldDB" id="A0A0K2TK36"/>
<sequence length="88" mass="10282">MDLIHTHSSYKTLVSTCYMYNIQGELESKQHEHCDIEFDQTHSLKHINQIEDMDRHSDYMTKYLIFGGGIILIAIAVFLLIMKYSSLI</sequence>
<keyword evidence="1" id="KW-0812">Transmembrane</keyword>
<keyword evidence="1" id="KW-0472">Membrane</keyword>
<evidence type="ECO:0000313" key="2">
    <source>
        <dbReference type="EMBL" id="CDW26017.1"/>
    </source>
</evidence>
<dbReference type="EMBL" id="HACA01008656">
    <property type="protein sequence ID" value="CDW26017.1"/>
    <property type="molecule type" value="Transcribed_RNA"/>
</dbReference>
<evidence type="ECO:0000256" key="1">
    <source>
        <dbReference type="SAM" id="Phobius"/>
    </source>
</evidence>
<organism evidence="2">
    <name type="scientific">Lepeophtheirus salmonis</name>
    <name type="common">Salmon louse</name>
    <name type="synonym">Caligus salmonis</name>
    <dbReference type="NCBI Taxonomy" id="72036"/>
    <lineage>
        <taxon>Eukaryota</taxon>
        <taxon>Metazoa</taxon>
        <taxon>Ecdysozoa</taxon>
        <taxon>Arthropoda</taxon>
        <taxon>Crustacea</taxon>
        <taxon>Multicrustacea</taxon>
        <taxon>Hexanauplia</taxon>
        <taxon>Copepoda</taxon>
        <taxon>Siphonostomatoida</taxon>
        <taxon>Caligidae</taxon>
        <taxon>Lepeophtheirus</taxon>
    </lineage>
</organism>